<name>A0AAV9V5H3_9PEZI</name>
<evidence type="ECO:0000313" key="1">
    <source>
        <dbReference type="EMBL" id="KAK6354295.1"/>
    </source>
</evidence>
<dbReference type="EMBL" id="JAVHNS010000005">
    <property type="protein sequence ID" value="KAK6354295.1"/>
    <property type="molecule type" value="Genomic_DNA"/>
</dbReference>
<keyword evidence="2" id="KW-1185">Reference proteome</keyword>
<comment type="caution">
    <text evidence="1">The sequence shown here is derived from an EMBL/GenBank/DDBJ whole genome shotgun (WGS) entry which is preliminary data.</text>
</comment>
<dbReference type="Gene3D" id="3.40.50.300">
    <property type="entry name" value="P-loop containing nucleotide triphosphate hydrolases"/>
    <property type="match status" value="1"/>
</dbReference>
<protein>
    <recommendedName>
        <fullName evidence="3">G domain-containing protein</fullName>
    </recommendedName>
</protein>
<dbReference type="InterPro" id="IPR027417">
    <property type="entry name" value="P-loop_NTPase"/>
</dbReference>
<dbReference type="Proteomes" id="UP001373714">
    <property type="component" value="Unassembled WGS sequence"/>
</dbReference>
<proteinExistence type="predicted"/>
<dbReference type="SUPFAM" id="SSF52540">
    <property type="entry name" value="P-loop containing nucleoside triphosphate hydrolases"/>
    <property type="match status" value="1"/>
</dbReference>
<dbReference type="AlphaFoldDB" id="A0AAV9V5H3"/>
<gene>
    <name evidence="1" type="ORF">TWF730_008706</name>
</gene>
<organism evidence="1 2">
    <name type="scientific">Orbilia blumenaviensis</name>
    <dbReference type="NCBI Taxonomy" id="1796055"/>
    <lineage>
        <taxon>Eukaryota</taxon>
        <taxon>Fungi</taxon>
        <taxon>Dikarya</taxon>
        <taxon>Ascomycota</taxon>
        <taxon>Pezizomycotina</taxon>
        <taxon>Orbiliomycetes</taxon>
        <taxon>Orbiliales</taxon>
        <taxon>Orbiliaceae</taxon>
        <taxon>Orbilia</taxon>
    </lineage>
</organism>
<reference evidence="1 2" key="1">
    <citation type="submission" date="2019-10" db="EMBL/GenBank/DDBJ databases">
        <authorList>
            <person name="Palmer J.M."/>
        </authorList>
    </citation>
    <scope>NUCLEOTIDE SEQUENCE [LARGE SCALE GENOMIC DNA]</scope>
    <source>
        <strain evidence="1 2">TWF730</strain>
    </source>
</reference>
<sequence length="581" mass="67088">MGDDLNILIIGPSQSGKSTLINKIAELCEREPGYEPALEGDGSKSCTKTCKEHNLLFRRTRYKLMERVTTWDPIGRERTGLQQVDVSEDNENHLFRKIWKKKTADDCEIVPLEENPRMVNLRLIDTPGLDDSFGSDDRNIAEVMMHLKTLSQAGEGCNHLTAIVFVLSSTEAFGAKLQAIYRYYQSCMPNLFGGLAVINTRFSIEEWQQKWVQVQNRPARSVIKKFSKSARPDSARVVTMRERREEFHNKFGQDARQFYIDSAPDPYLLVEELITRNQIYDMVNYFMSQNPMPIQNIRLVKSGTMIQVDETLSRWLKDAKLRLSQRERELFILADSGGQLQASTIKRTLTLESEIEQMKKELALFDNNSKFTIRTYSTAPHHELSAPQSIWNKMVRTSIKDTLIIKEPDYPGFSVEADSNLPYSQWTHKEWNGDRTVWLGQYRASPGHIPSLEAIVSIENRKHYRVLIEGLNRRILEAKLAIEEAKKLQDYFDSQNDIKPMDPELKEISELIPHCDTLINQLCLDWNSITMGFDQVDRERYKKARSSGIDSVSVEDLFEFVQSQGYHSLEIKLRTMDKLGR</sequence>
<evidence type="ECO:0000313" key="2">
    <source>
        <dbReference type="Proteomes" id="UP001373714"/>
    </source>
</evidence>
<accession>A0AAV9V5H3</accession>
<evidence type="ECO:0008006" key="3">
    <source>
        <dbReference type="Google" id="ProtNLM"/>
    </source>
</evidence>